<reference evidence="2" key="1">
    <citation type="submission" date="2022-11" db="UniProtKB">
        <authorList>
            <consortium name="WormBaseParasite"/>
        </authorList>
    </citation>
    <scope>IDENTIFICATION</scope>
</reference>
<dbReference type="Proteomes" id="UP000887579">
    <property type="component" value="Unplaced"/>
</dbReference>
<evidence type="ECO:0000313" key="1">
    <source>
        <dbReference type="Proteomes" id="UP000887579"/>
    </source>
</evidence>
<accession>A0AC34FN82</accession>
<proteinExistence type="predicted"/>
<name>A0AC34FN82_9BILA</name>
<sequence length="336" mass="36666">MASDTPPPSSTPSTSTPSNQAQPPISPKKKAKKKKIKTLIPTKLTVALGETQKKERESDPEVFETVSKAKPKTSSSTSKSSDESSSTSASSNSTESLTKSITNSTQSLPKLPPRPSKCIHDEAQDKIYEYKIDIGRTYSQSSGTLSYDSVFVADESKVNTCRATGVTAKPVDVKVQTSKITDLNAQQHLEQTTAFDGEKYHKLVYGNECPQYAAPTPDYLFGRREQQLTKEAIMEAVEEYFTIPRDDMDLTIRIQRHGPFPILDLKCTPNPRTNIISTLSTSDAASSSLSKYTSSSYSSTSILKAVSAVSLATARSIKSVMSQGFDYLVAMICRKS</sequence>
<organism evidence="1 2">
    <name type="scientific">Panagrolaimus sp. ES5</name>
    <dbReference type="NCBI Taxonomy" id="591445"/>
    <lineage>
        <taxon>Eukaryota</taxon>
        <taxon>Metazoa</taxon>
        <taxon>Ecdysozoa</taxon>
        <taxon>Nematoda</taxon>
        <taxon>Chromadorea</taxon>
        <taxon>Rhabditida</taxon>
        <taxon>Tylenchina</taxon>
        <taxon>Panagrolaimomorpha</taxon>
        <taxon>Panagrolaimoidea</taxon>
        <taxon>Panagrolaimidae</taxon>
        <taxon>Panagrolaimus</taxon>
    </lineage>
</organism>
<dbReference type="WBParaSite" id="ES5_v2.g18812.t1">
    <property type="protein sequence ID" value="ES5_v2.g18812.t1"/>
    <property type="gene ID" value="ES5_v2.g18812"/>
</dbReference>
<protein>
    <submittedName>
        <fullName evidence="2">Uncharacterized protein</fullName>
    </submittedName>
</protein>
<evidence type="ECO:0000313" key="2">
    <source>
        <dbReference type="WBParaSite" id="ES5_v2.g18812.t1"/>
    </source>
</evidence>